<dbReference type="GO" id="GO:0004347">
    <property type="term" value="F:glucose-6-phosphate isomerase activity"/>
    <property type="evidence" value="ECO:0007669"/>
    <property type="project" value="UniProtKB-UniRule"/>
</dbReference>
<protein>
    <recommendedName>
        <fullName evidence="8">Glucose-6-phosphate isomerase</fullName>
        <shortName evidence="8">GPI</shortName>
        <ecNumber evidence="8">5.3.1.9</ecNumber>
    </recommendedName>
    <alternativeName>
        <fullName evidence="8">Phosphoglucose isomerase</fullName>
        <shortName evidence="8">PGI</shortName>
    </alternativeName>
    <alternativeName>
        <fullName evidence="8">Phosphohexose isomerase</fullName>
        <shortName evidence="8">PHI</shortName>
    </alternativeName>
</protein>
<dbReference type="GO" id="GO:0006096">
    <property type="term" value="P:glycolytic process"/>
    <property type="evidence" value="ECO:0007669"/>
    <property type="project" value="UniProtKB-UniRule"/>
</dbReference>
<comment type="function">
    <text evidence="8">Catalyzes the reversible isomerization of glucose-6-phosphate to fructose-6-phosphate.</text>
</comment>
<name>A0A0F7W417_STRLW</name>
<dbReference type="FunFam" id="1.10.1390.10:FF:000001">
    <property type="entry name" value="Glucose-6-phosphate isomerase"/>
    <property type="match status" value="1"/>
</dbReference>
<comment type="pathway">
    <text evidence="1 8 9">Carbohydrate degradation; glycolysis; D-glyceraldehyde 3-phosphate and glycerone phosphate from D-glucose: step 2/4.</text>
</comment>
<dbReference type="Gene3D" id="3.40.50.10490">
    <property type="entry name" value="Glucose-6-phosphate isomerase like protein, domain 1"/>
    <property type="match status" value="2"/>
</dbReference>
<dbReference type="KEGG" id="sle:sle_51990"/>
<dbReference type="PRINTS" id="PR00662">
    <property type="entry name" value="G6PISOMERASE"/>
</dbReference>
<dbReference type="Proteomes" id="UP000035016">
    <property type="component" value="Chromosome Chromosome"/>
</dbReference>
<dbReference type="RefSeq" id="WP_047122099.1">
    <property type="nucleotide sequence ID" value="NZ_LN831790.1"/>
</dbReference>
<reference evidence="10 11" key="1">
    <citation type="submission" date="2015-02" db="EMBL/GenBank/DDBJ databases">
        <authorList>
            <person name="Gomez-Escribano P.J."/>
        </authorList>
    </citation>
    <scope>NUCLEOTIDE SEQUENCE [LARGE SCALE GENOMIC DNA]</scope>
    <source>
        <strain evidence="11">C34 (DSM 42122 / NRRL B-24963)</strain>
    </source>
</reference>
<evidence type="ECO:0000256" key="2">
    <source>
        <dbReference type="ARBA" id="ARBA00006604"/>
    </source>
</evidence>
<dbReference type="GO" id="GO:0005829">
    <property type="term" value="C:cytosol"/>
    <property type="evidence" value="ECO:0007669"/>
    <property type="project" value="TreeGrafter"/>
</dbReference>
<keyword evidence="3 8" id="KW-0312">Gluconeogenesis</keyword>
<dbReference type="UniPathway" id="UPA00138"/>
<dbReference type="InterPro" id="IPR018189">
    <property type="entry name" value="Phosphoglucose_isomerase_CS"/>
</dbReference>
<evidence type="ECO:0000256" key="5">
    <source>
        <dbReference type="ARBA" id="ARBA00023152"/>
    </source>
</evidence>
<dbReference type="InterPro" id="IPR046348">
    <property type="entry name" value="SIS_dom_sf"/>
</dbReference>
<dbReference type="PANTHER" id="PTHR11469">
    <property type="entry name" value="GLUCOSE-6-PHOSPHATE ISOMERASE"/>
    <property type="match status" value="1"/>
</dbReference>
<keyword evidence="5 8" id="KW-0324">Glycolysis</keyword>
<dbReference type="GO" id="GO:0048029">
    <property type="term" value="F:monosaccharide binding"/>
    <property type="evidence" value="ECO:0007669"/>
    <property type="project" value="TreeGrafter"/>
</dbReference>
<feature type="active site" description="Proton donor" evidence="8">
    <location>
        <position position="358"/>
    </location>
</feature>
<dbReference type="NCBIfam" id="NF001211">
    <property type="entry name" value="PRK00179.1"/>
    <property type="match status" value="1"/>
</dbReference>
<evidence type="ECO:0000256" key="1">
    <source>
        <dbReference type="ARBA" id="ARBA00004926"/>
    </source>
</evidence>
<dbReference type="PROSITE" id="PS00174">
    <property type="entry name" value="P_GLUCOSE_ISOMERASE_2"/>
    <property type="match status" value="1"/>
</dbReference>
<evidence type="ECO:0000256" key="9">
    <source>
        <dbReference type="RuleBase" id="RU000612"/>
    </source>
</evidence>
<evidence type="ECO:0000256" key="6">
    <source>
        <dbReference type="ARBA" id="ARBA00023235"/>
    </source>
</evidence>
<dbReference type="PROSITE" id="PS51463">
    <property type="entry name" value="P_GLUCOSE_ISOMERASE_3"/>
    <property type="match status" value="1"/>
</dbReference>
<dbReference type="Gene3D" id="1.10.1390.10">
    <property type="match status" value="1"/>
</dbReference>
<comment type="subcellular location">
    <subcellularLocation>
        <location evidence="8">Cytoplasm</location>
    </subcellularLocation>
</comment>
<organism evidence="10 11">
    <name type="scientific">Streptomyces leeuwenhoekii</name>
    <dbReference type="NCBI Taxonomy" id="1437453"/>
    <lineage>
        <taxon>Bacteria</taxon>
        <taxon>Bacillati</taxon>
        <taxon>Actinomycetota</taxon>
        <taxon>Actinomycetes</taxon>
        <taxon>Kitasatosporales</taxon>
        <taxon>Streptomycetaceae</taxon>
        <taxon>Streptomyces</taxon>
    </lineage>
</organism>
<dbReference type="SUPFAM" id="SSF53697">
    <property type="entry name" value="SIS domain"/>
    <property type="match status" value="1"/>
</dbReference>
<dbReference type="Pfam" id="PF00342">
    <property type="entry name" value="PGI"/>
    <property type="match status" value="1"/>
</dbReference>
<evidence type="ECO:0000313" key="11">
    <source>
        <dbReference type="Proteomes" id="UP000035016"/>
    </source>
</evidence>
<dbReference type="GO" id="GO:0006094">
    <property type="term" value="P:gluconeogenesis"/>
    <property type="evidence" value="ECO:0007669"/>
    <property type="project" value="UniProtKB-UniRule"/>
</dbReference>
<dbReference type="HAMAP" id="MF_00473">
    <property type="entry name" value="G6P_isomerase"/>
    <property type="match status" value="1"/>
</dbReference>
<sequence>MNADSRTRLNRTPEWTALAKHHEELGEVGLRELFAADPGRGTGYTLRVGDLYIDYSKHLVTDDTLRLLRELAAATDVFGLRDAMFRGEKINTTEHRAVLHTALRAPRDAVIEVDGENVVPAVHAVLDRMADFAERVRSGAWTGHTGKRIRNVVNVGIGGSDLGPAMAYEALRAYTDRDLTFRFVSNVDGADLHEAIRDLDPAETLFIVASKTFTTIETVTNATSARTWLLDALGDEAAVAKHFVALSTNAGKVAEFGIDTANMFEFWDWVGGRYSYDSAIGLSLMIAIGPDRFREMLDGFRVVDEHFRTAPAEANAPLLLGLLGVWYGDFLGAESHAVLPYSHYLSKFTAYLQQLDMESNGKSVDRDGRPVEWQTGPVVWGTPGTNGQHAYYQLIHQGTKLIPADFIGFARPVSELSDELKAQHDLLMANFFAQTQALAFGKTPEEVRAEGVPEELVPHKTFRGNHPTTTILARELTPSVLGQLVALYEHKVFVQGAIWNIDSFDQWGVELGKVLAKRVEPALTEGAEVPGLDASTRALVRSYRELRGRQ</sequence>
<evidence type="ECO:0000256" key="8">
    <source>
        <dbReference type="HAMAP-Rule" id="MF_00473"/>
    </source>
</evidence>
<dbReference type="InterPro" id="IPR035482">
    <property type="entry name" value="SIS_PGI_2"/>
</dbReference>
<comment type="catalytic activity">
    <reaction evidence="7 8 9">
        <text>alpha-D-glucose 6-phosphate = beta-D-fructose 6-phosphate</text>
        <dbReference type="Rhea" id="RHEA:11816"/>
        <dbReference type="ChEBI" id="CHEBI:57634"/>
        <dbReference type="ChEBI" id="CHEBI:58225"/>
        <dbReference type="EC" id="5.3.1.9"/>
    </reaction>
</comment>
<evidence type="ECO:0000256" key="3">
    <source>
        <dbReference type="ARBA" id="ARBA00022432"/>
    </source>
</evidence>
<dbReference type="GO" id="GO:0097367">
    <property type="term" value="F:carbohydrate derivative binding"/>
    <property type="evidence" value="ECO:0007669"/>
    <property type="project" value="InterPro"/>
</dbReference>
<accession>A0A0F7W417</accession>
<dbReference type="UniPathway" id="UPA00109">
    <property type="reaction ID" value="UER00181"/>
</dbReference>
<keyword evidence="6 8" id="KW-0413">Isomerase</keyword>
<dbReference type="CDD" id="cd05015">
    <property type="entry name" value="SIS_PGI_1"/>
    <property type="match status" value="1"/>
</dbReference>
<dbReference type="AlphaFoldDB" id="A0A0F7W417"/>
<dbReference type="EC" id="5.3.1.9" evidence="8"/>
<dbReference type="InterPro" id="IPR035476">
    <property type="entry name" value="SIS_PGI_1"/>
</dbReference>
<dbReference type="InterPro" id="IPR023096">
    <property type="entry name" value="G6P_Isomerase_C"/>
</dbReference>
<comment type="similarity">
    <text evidence="2 8 9">Belongs to the GPI family.</text>
</comment>
<evidence type="ECO:0000313" key="10">
    <source>
        <dbReference type="EMBL" id="CQR64657.1"/>
    </source>
</evidence>
<comment type="pathway">
    <text evidence="8">Carbohydrate biosynthesis; gluconeogenesis.</text>
</comment>
<feature type="active site" evidence="8">
    <location>
        <position position="513"/>
    </location>
</feature>
<dbReference type="GO" id="GO:0051156">
    <property type="term" value="P:glucose 6-phosphate metabolic process"/>
    <property type="evidence" value="ECO:0007669"/>
    <property type="project" value="TreeGrafter"/>
</dbReference>
<dbReference type="PANTHER" id="PTHR11469:SF1">
    <property type="entry name" value="GLUCOSE-6-PHOSPHATE ISOMERASE"/>
    <property type="match status" value="1"/>
</dbReference>
<dbReference type="CDD" id="cd05016">
    <property type="entry name" value="SIS_PGI_2"/>
    <property type="match status" value="1"/>
</dbReference>
<dbReference type="EMBL" id="LN831790">
    <property type="protein sequence ID" value="CQR64657.1"/>
    <property type="molecule type" value="Genomic_DNA"/>
</dbReference>
<dbReference type="FunFam" id="3.40.50.10490:FF:000018">
    <property type="entry name" value="Glucose-6-phosphate isomerase"/>
    <property type="match status" value="1"/>
</dbReference>
<feature type="active site" evidence="8">
    <location>
        <position position="389"/>
    </location>
</feature>
<proteinExistence type="inferred from homology"/>
<evidence type="ECO:0000256" key="7">
    <source>
        <dbReference type="ARBA" id="ARBA00029321"/>
    </source>
</evidence>
<gene>
    <name evidence="10" type="primary">sle_51990</name>
    <name evidence="8" type="synonym">pgi</name>
</gene>
<keyword evidence="4 8" id="KW-0963">Cytoplasm</keyword>
<dbReference type="InterPro" id="IPR001672">
    <property type="entry name" value="G6P_Isomerase"/>
</dbReference>
<evidence type="ECO:0000256" key="4">
    <source>
        <dbReference type="ARBA" id="ARBA00022490"/>
    </source>
</evidence>